<sequence length="303" mass="32722">MLPIALLVTHDYYPSRPDRDEPDYAHNQLALLSQAFAPFGVAVEPVFWQDEGTDWSGYSAVLPLLAWNYPQATQTFLARLDEIEAAGTALFNSGAVIRANMDKGYLADLAARGAPVPPTISLEACAPEAILASFDAFGADEIIIKPRIGAGAWRQARLRRGAPVPSADLLPPHAALIQPFLPAVTDEGELSLLYFGGRFSHALIKRPKAGDYRTQGQYGAQETGIDPPEGALAAAEAVLATAEGAPLVYARVDLVRGPDGQWLLMELELIEPWLYLSHDRQGGTHGARLFAEAVMARLRPSQS</sequence>
<comment type="caution">
    <text evidence="1">The sequence shown here is derived from an EMBL/GenBank/DDBJ whole genome shotgun (WGS) entry which is preliminary data.</text>
</comment>
<accession>A0A2P2E9E9</accession>
<dbReference type="EMBL" id="BFBR01000003">
    <property type="protein sequence ID" value="GBF57690.1"/>
    <property type="molecule type" value="Genomic_DNA"/>
</dbReference>
<dbReference type="RefSeq" id="WP_192576212.1">
    <property type="nucleotide sequence ID" value="NZ_BFBR01000003.1"/>
</dbReference>
<dbReference type="Gene3D" id="3.30.470.20">
    <property type="entry name" value="ATP-grasp fold, B domain"/>
    <property type="match status" value="1"/>
</dbReference>
<evidence type="ECO:0000313" key="2">
    <source>
        <dbReference type="Proteomes" id="UP000245086"/>
    </source>
</evidence>
<keyword evidence="2" id="KW-1185">Reference proteome</keyword>
<dbReference type="InterPro" id="IPR053191">
    <property type="entry name" value="DcsG_Biosynth_Enzyme"/>
</dbReference>
<dbReference type="SUPFAM" id="SSF56059">
    <property type="entry name" value="Glutathione synthetase ATP-binding domain-like"/>
    <property type="match status" value="1"/>
</dbReference>
<reference evidence="1 2" key="1">
    <citation type="journal article" date="2018" name="Genome Announc.">
        <title>Draft Genome Sequence of "Candidatus Phycosocius bacilliformis," an Alphaproteobacterial Ectosymbiont of the Hydrocarbon-Producing Green Alga Botryococcus braunii.</title>
        <authorList>
            <person name="Tanabe Y."/>
            <person name="Yamaguchi H."/>
            <person name="Watanabe M.M."/>
        </authorList>
    </citation>
    <scope>NUCLEOTIDE SEQUENCE [LARGE SCALE GENOMIC DNA]</scope>
    <source>
        <strain evidence="1 2">BOTRYCO-2</strain>
    </source>
</reference>
<dbReference type="GO" id="GO:0016874">
    <property type="term" value="F:ligase activity"/>
    <property type="evidence" value="ECO:0007669"/>
    <property type="project" value="UniProtKB-KW"/>
</dbReference>
<keyword evidence="1" id="KW-0436">Ligase</keyword>
<dbReference type="PANTHER" id="PTHR39217:SF1">
    <property type="entry name" value="GLUTATHIONE SYNTHETASE"/>
    <property type="match status" value="1"/>
</dbReference>
<dbReference type="EC" id="6.3.3.5" evidence="1"/>
<dbReference type="AlphaFoldDB" id="A0A2P2E9E9"/>
<dbReference type="PANTHER" id="PTHR39217">
    <property type="match status" value="1"/>
</dbReference>
<gene>
    <name evidence="1" type="primary">dcsG</name>
    <name evidence="1" type="ORF">PbB2_01359</name>
</gene>
<protein>
    <submittedName>
        <fullName evidence="1">Cycloserine biosynthesis protein DcsG</fullName>
        <ecNumber evidence="1">6.3.3.5</ecNumber>
    </submittedName>
</protein>
<evidence type="ECO:0000313" key="1">
    <source>
        <dbReference type="EMBL" id="GBF57690.1"/>
    </source>
</evidence>
<organism evidence="1 2">
    <name type="scientific">Candidatus Phycosocius bacilliformis</name>
    <dbReference type="NCBI Taxonomy" id="1445552"/>
    <lineage>
        <taxon>Bacteria</taxon>
        <taxon>Pseudomonadati</taxon>
        <taxon>Pseudomonadota</taxon>
        <taxon>Alphaproteobacteria</taxon>
        <taxon>Caulobacterales</taxon>
        <taxon>Caulobacterales incertae sedis</taxon>
        <taxon>Candidatus Phycosocius</taxon>
    </lineage>
</organism>
<name>A0A2P2E9E9_9PROT</name>
<proteinExistence type="predicted"/>
<dbReference type="Proteomes" id="UP000245086">
    <property type="component" value="Unassembled WGS sequence"/>
</dbReference>